<dbReference type="AlphaFoldDB" id="A0A5P2DSA8"/>
<dbReference type="InterPro" id="IPR015942">
    <property type="entry name" value="Asp/Glu/hydantoin_racemase"/>
</dbReference>
<proteinExistence type="predicted"/>
<organism evidence="1 2">
    <name type="scientific">Streptomyces venezuelae</name>
    <dbReference type="NCBI Taxonomy" id="54571"/>
    <lineage>
        <taxon>Bacteria</taxon>
        <taxon>Bacillati</taxon>
        <taxon>Actinomycetota</taxon>
        <taxon>Actinomycetes</taxon>
        <taxon>Kitasatosporales</taxon>
        <taxon>Streptomycetaceae</taxon>
        <taxon>Streptomyces</taxon>
    </lineage>
</organism>
<dbReference type="Pfam" id="PF01177">
    <property type="entry name" value="Asp_Glu_race"/>
    <property type="match status" value="1"/>
</dbReference>
<reference evidence="1 2" key="1">
    <citation type="submission" date="2018-05" db="EMBL/GenBank/DDBJ databases">
        <title>Streptomyces venezuelae.</title>
        <authorList>
            <person name="Kim W."/>
            <person name="Lee N."/>
            <person name="Cho B.-K."/>
        </authorList>
    </citation>
    <scope>NUCLEOTIDE SEQUENCE [LARGE SCALE GENOMIC DNA]</scope>
    <source>
        <strain evidence="1 2">ATCC 21018</strain>
    </source>
</reference>
<gene>
    <name evidence="1" type="ORF">DEJ51_29380</name>
</gene>
<dbReference type="RefSeq" id="WP_150260580.1">
    <property type="nucleotide sequence ID" value="NZ_CP029189.1"/>
</dbReference>
<dbReference type="OrthoDB" id="978447at2"/>
<evidence type="ECO:0000313" key="2">
    <source>
        <dbReference type="Proteomes" id="UP000324101"/>
    </source>
</evidence>
<sequence>MVTDLLLLHTSPVHVPVFDALRDRNHPGAVLRHLVVPELLDRARAEGPESVAPALRGLLLAEAGPPVLVTCSTIGATAESLAPELGVPVLRVDRPMAAAAVRTGARIAVLAALESTLAPTGELLAEEAGERPVSVVPHLVAGAWDLFEAGDTAGYLARVAAVADSIAGADAADVVVLAQASMAGAAGLVTGPVVVLSSPAPGLAASLAMRPAP</sequence>
<accession>A0A5P2DSA8</accession>
<name>A0A5P2DSA8_STRVZ</name>
<dbReference type="Proteomes" id="UP000324101">
    <property type="component" value="Chromosome"/>
</dbReference>
<protein>
    <submittedName>
        <fullName evidence="1">Arylsulfatase</fullName>
    </submittedName>
</protein>
<evidence type="ECO:0000313" key="1">
    <source>
        <dbReference type="EMBL" id="QES57773.1"/>
    </source>
</evidence>
<dbReference type="EMBL" id="CP029189">
    <property type="protein sequence ID" value="QES57773.1"/>
    <property type="molecule type" value="Genomic_DNA"/>
</dbReference>
<dbReference type="GO" id="GO:0047661">
    <property type="term" value="F:amino-acid racemase activity"/>
    <property type="evidence" value="ECO:0007669"/>
    <property type="project" value="InterPro"/>
</dbReference>